<dbReference type="CDD" id="cd00165">
    <property type="entry name" value="S4"/>
    <property type="match status" value="1"/>
</dbReference>
<reference evidence="12" key="2">
    <citation type="journal article" date="2008" name="Nucleic Acids Res.">
        <title>The rice annotation project database (RAP-DB): 2008 update.</title>
        <authorList>
            <consortium name="The rice annotation project (RAP)"/>
        </authorList>
    </citation>
    <scope>GENOME REANNOTATION</scope>
    <source>
        <strain evidence="12">cv. Nipponbare</strain>
    </source>
</reference>
<evidence type="ECO:0000256" key="4">
    <source>
        <dbReference type="ARBA" id="ARBA00022884"/>
    </source>
</evidence>
<evidence type="ECO:0000256" key="5">
    <source>
        <dbReference type="ARBA" id="ARBA00023242"/>
    </source>
</evidence>
<dbReference type="PANTHER" id="PTHR11831">
    <property type="entry name" value="30S 40S RIBOSOMAL PROTEIN"/>
    <property type="match status" value="1"/>
</dbReference>
<dbReference type="InterPro" id="IPR022801">
    <property type="entry name" value="Ribosomal_uS4"/>
</dbReference>
<dbReference type="InterPro" id="IPR002942">
    <property type="entry name" value="S4_RNA-bd"/>
</dbReference>
<dbReference type="GO" id="GO:0042254">
    <property type="term" value="P:ribosome biogenesis"/>
    <property type="evidence" value="ECO:0007669"/>
    <property type="project" value="UniProtKB-KW"/>
</dbReference>
<proteinExistence type="inferred from homology"/>
<evidence type="ECO:0000256" key="9">
    <source>
        <dbReference type="PROSITE-ProRule" id="PRU00182"/>
    </source>
</evidence>
<dbReference type="SUPFAM" id="SSF55174">
    <property type="entry name" value="Alpha-L RNA-binding motif"/>
    <property type="match status" value="1"/>
</dbReference>
<dbReference type="FunFam" id="3.10.290.10:FF:000006">
    <property type="entry name" value="U3 small nucleolar ribonucleoprotein IMP3"/>
    <property type="match status" value="1"/>
</dbReference>
<dbReference type="KEGG" id="dosa:Os04g0662100"/>
<accession>Q0J9B9</accession>
<dbReference type="AlphaFoldDB" id="Q0J9B9"/>
<dbReference type="Proteomes" id="UP000000763">
    <property type="component" value="Chromosome 4"/>
</dbReference>
<dbReference type="SMART" id="SM00363">
    <property type="entry name" value="S4"/>
    <property type="match status" value="1"/>
</dbReference>
<dbReference type="Pfam" id="PF01479">
    <property type="entry name" value="S4"/>
    <property type="match status" value="1"/>
</dbReference>
<evidence type="ECO:0000313" key="12">
    <source>
        <dbReference type="Proteomes" id="UP000000763"/>
    </source>
</evidence>
<comment type="subcellular location">
    <subcellularLocation>
        <location evidence="1">Nucleus</location>
        <location evidence="1">Nucleolus</location>
    </subcellularLocation>
</comment>
<protein>
    <recommendedName>
        <fullName evidence="7">U3 small nucleolar ribonucleoprotein protein IMP3</fullName>
    </recommendedName>
    <alternativeName>
        <fullName evidence="8">U3 small nucleolar ribonucleoprotein protein imp3</fullName>
    </alternativeName>
</protein>
<dbReference type="GO" id="GO:1990904">
    <property type="term" value="C:ribonucleoprotein complex"/>
    <property type="evidence" value="ECO:0007669"/>
    <property type="project" value="UniProtKB-KW"/>
</dbReference>
<evidence type="ECO:0000256" key="8">
    <source>
        <dbReference type="ARBA" id="ARBA00072223"/>
    </source>
</evidence>
<gene>
    <name evidence="11" type="ordered locus">Os04g0662100</name>
</gene>
<comment type="similarity">
    <text evidence="2">Belongs to the universal ribosomal protein uS4 family.</text>
</comment>
<keyword evidence="3" id="KW-0690">Ribosome biogenesis</keyword>
<evidence type="ECO:0000256" key="3">
    <source>
        <dbReference type="ARBA" id="ARBA00022517"/>
    </source>
</evidence>
<reference evidence="11 12" key="1">
    <citation type="journal article" date="2005" name="Nature">
        <title>The map-based sequence of the rice genome.</title>
        <authorList>
            <consortium name="International rice genome sequencing project (IRGSP)"/>
            <person name="Matsumoto T."/>
            <person name="Wu J."/>
            <person name="Kanamori H."/>
            <person name="Katayose Y."/>
            <person name="Fujisawa M."/>
            <person name="Namiki N."/>
            <person name="Mizuno H."/>
            <person name="Yamamoto K."/>
            <person name="Antonio B.A."/>
            <person name="Baba T."/>
            <person name="Sakata K."/>
            <person name="Nagamura Y."/>
            <person name="Aoki H."/>
            <person name="Arikawa K."/>
            <person name="Arita K."/>
            <person name="Bito T."/>
            <person name="Chiden Y."/>
            <person name="Fujitsuka N."/>
            <person name="Fukunaka R."/>
            <person name="Hamada M."/>
            <person name="Harada C."/>
            <person name="Hayashi A."/>
            <person name="Hijishita S."/>
            <person name="Honda M."/>
            <person name="Hosokawa S."/>
            <person name="Ichikawa Y."/>
            <person name="Idonuma A."/>
            <person name="Iijima M."/>
            <person name="Ikeda M."/>
            <person name="Ikeno M."/>
            <person name="Ito K."/>
            <person name="Ito S."/>
            <person name="Ito T."/>
            <person name="Ito Y."/>
            <person name="Ito Y."/>
            <person name="Iwabuchi A."/>
            <person name="Kamiya K."/>
            <person name="Karasawa W."/>
            <person name="Kurita K."/>
            <person name="Katagiri S."/>
            <person name="Kikuta A."/>
            <person name="Kobayashi H."/>
            <person name="Kobayashi N."/>
            <person name="Machita K."/>
            <person name="Maehara T."/>
            <person name="Masukawa M."/>
            <person name="Mizubayashi T."/>
            <person name="Mukai Y."/>
            <person name="Nagasaki H."/>
            <person name="Nagata Y."/>
            <person name="Naito S."/>
            <person name="Nakashima M."/>
            <person name="Nakama Y."/>
            <person name="Nakamichi Y."/>
            <person name="Nakamura M."/>
            <person name="Meguro A."/>
            <person name="Negishi M."/>
            <person name="Ohta I."/>
            <person name="Ohta T."/>
            <person name="Okamoto M."/>
            <person name="Ono N."/>
            <person name="Saji S."/>
            <person name="Sakaguchi M."/>
            <person name="Sakai K."/>
            <person name="Shibata M."/>
            <person name="Shimokawa T."/>
            <person name="Song J."/>
            <person name="Takazaki Y."/>
            <person name="Terasawa K."/>
            <person name="Tsugane M."/>
            <person name="Tsuji K."/>
            <person name="Ueda S."/>
            <person name="Waki K."/>
            <person name="Yamagata H."/>
            <person name="Yamamoto M."/>
            <person name="Yamamoto S."/>
            <person name="Yamane H."/>
            <person name="Yoshiki S."/>
            <person name="Yoshihara R."/>
            <person name="Yukawa K."/>
            <person name="Zhong H."/>
            <person name="Yano M."/>
            <person name="Yuan Q."/>
            <person name="Ouyang S."/>
            <person name="Liu J."/>
            <person name="Jones K.M."/>
            <person name="Gansberger K."/>
            <person name="Moffat K."/>
            <person name="Hill J."/>
            <person name="Bera J."/>
            <person name="Fadrosh D."/>
            <person name="Jin S."/>
            <person name="Johri S."/>
            <person name="Kim M."/>
            <person name="Overton L."/>
            <person name="Reardon M."/>
            <person name="Tsitrin T."/>
            <person name="Vuong H."/>
            <person name="Weaver B."/>
            <person name="Ciecko A."/>
            <person name="Tallon L."/>
            <person name="Jackson J."/>
            <person name="Pai G."/>
            <person name="Aken S.V."/>
            <person name="Utterback T."/>
            <person name="Reidmuller S."/>
            <person name="Feldblyum T."/>
            <person name="Hsiao J."/>
            <person name="Zismann V."/>
            <person name="Iobst S."/>
            <person name="de Vazeille A.R."/>
            <person name="Buell C.R."/>
            <person name="Ying K."/>
            <person name="Li Y."/>
            <person name="Lu T."/>
            <person name="Huang Y."/>
            <person name="Zhao Q."/>
            <person name="Feng Q."/>
            <person name="Zhang L."/>
            <person name="Zhu J."/>
            <person name="Weng Q."/>
            <person name="Mu J."/>
            <person name="Lu Y."/>
            <person name="Fan D."/>
            <person name="Liu Y."/>
            <person name="Guan J."/>
            <person name="Zhang Y."/>
            <person name="Yu S."/>
            <person name="Liu X."/>
            <person name="Zhang Y."/>
            <person name="Hong G."/>
            <person name="Han B."/>
            <person name="Choisne N."/>
            <person name="Demange N."/>
            <person name="Orjeda G."/>
            <person name="Samain S."/>
            <person name="Cattolico L."/>
            <person name="Pelletier E."/>
            <person name="Couloux A."/>
            <person name="Segurens B."/>
            <person name="Wincker P."/>
            <person name="D'Hont A."/>
            <person name="Scarpelli C."/>
            <person name="Weissenbach J."/>
            <person name="Salanoubat M."/>
            <person name="Quetier F."/>
            <person name="Yu Y."/>
            <person name="Kim H.R."/>
            <person name="Rambo T."/>
            <person name="Currie J."/>
            <person name="Collura K."/>
            <person name="Luo M."/>
            <person name="Yang T."/>
            <person name="Ammiraju J.S.S."/>
            <person name="Engler F."/>
            <person name="Soderlund C."/>
            <person name="Wing R.A."/>
            <person name="Palmer L.E."/>
            <person name="de la Bastide M."/>
            <person name="Spiegel L."/>
            <person name="Nascimento L."/>
            <person name="Zutavern T."/>
            <person name="O'Shaughnessy A."/>
            <person name="Dike S."/>
            <person name="Dedhia N."/>
            <person name="Preston R."/>
            <person name="Balija V."/>
            <person name="McCombie W.R."/>
            <person name="Chow T."/>
            <person name="Chen H."/>
            <person name="Chung M."/>
            <person name="Chen C."/>
            <person name="Shaw J."/>
            <person name="Wu H."/>
            <person name="Hsiao K."/>
            <person name="Chao Y."/>
            <person name="Chu M."/>
            <person name="Cheng C."/>
            <person name="Hour A."/>
            <person name="Lee P."/>
            <person name="Lin S."/>
            <person name="Lin Y."/>
            <person name="Liou J."/>
            <person name="Liu S."/>
            <person name="Hsing Y."/>
            <person name="Raghuvanshi S."/>
            <person name="Mohanty A."/>
            <person name="Bharti A.K."/>
            <person name="Gaur A."/>
            <person name="Gupta V."/>
            <person name="Kumar D."/>
            <person name="Ravi V."/>
            <person name="Vij S."/>
            <person name="Kapur A."/>
            <person name="Khurana P."/>
            <person name="Khurana P."/>
            <person name="Khurana J.P."/>
            <person name="Tyagi A.K."/>
            <person name="Gaikwad K."/>
            <person name="Singh A."/>
            <person name="Dalal V."/>
            <person name="Srivastava S."/>
            <person name="Dixit A."/>
            <person name="Pal A.K."/>
            <person name="Ghazi I.A."/>
            <person name="Yadav M."/>
            <person name="Pandit A."/>
            <person name="Bhargava A."/>
            <person name="Sureshbabu K."/>
            <person name="Batra K."/>
            <person name="Sharma T.R."/>
            <person name="Mohapatra T."/>
            <person name="Singh N.K."/>
            <person name="Messing J."/>
            <person name="Nelson A.B."/>
            <person name="Fuks G."/>
            <person name="Kavchok S."/>
            <person name="Keizer G."/>
            <person name="Linton E."/>
            <person name="Llaca V."/>
            <person name="Song R."/>
            <person name="Tanyolac B."/>
            <person name="Young S."/>
            <person name="Ho-Il K."/>
            <person name="Hahn J.H."/>
            <person name="Sangsakoo G."/>
            <person name="Vanavichit A."/>
            <person name="de Mattos Luiz.A.T."/>
            <person name="Zimmer P.D."/>
            <person name="Malone G."/>
            <person name="Dellagostin O."/>
            <person name="de Oliveira A.C."/>
            <person name="Bevan M."/>
            <person name="Bancroft I."/>
            <person name="Minx P."/>
            <person name="Cordum H."/>
            <person name="Wilson R."/>
            <person name="Cheng Z."/>
            <person name="Jin W."/>
            <person name="Jiang J."/>
            <person name="Leong S.A."/>
            <person name="Iwama H."/>
            <person name="Gojobori T."/>
            <person name="Itoh T."/>
            <person name="Niimura Y."/>
            <person name="Fujii Y."/>
            <person name="Habara T."/>
            <person name="Sakai H."/>
            <person name="Sato Y."/>
            <person name="Wilson G."/>
            <person name="Kumar K."/>
            <person name="McCouch S."/>
            <person name="Juretic N."/>
            <person name="Hoen D."/>
            <person name="Wright S."/>
            <person name="Bruskiewich R."/>
            <person name="Bureau T."/>
            <person name="Miyao A."/>
            <person name="Hirochika H."/>
            <person name="Nishikawa T."/>
            <person name="Kadowaki K."/>
            <person name="Sugiura M."/>
            <person name="Burr B."/>
            <person name="Sasaki T."/>
        </authorList>
    </citation>
    <scope>NUCLEOTIDE SEQUENCE [LARGE SCALE GENOMIC DNA]</scope>
    <source>
        <strain evidence="12">cv. Nipponbare</strain>
    </source>
</reference>
<feature type="non-terminal residue" evidence="11">
    <location>
        <position position="1"/>
    </location>
</feature>
<feature type="domain" description="RNA-binding S4" evidence="10">
    <location>
        <begin position="19"/>
        <end position="84"/>
    </location>
</feature>
<dbReference type="PROSITE" id="PS50889">
    <property type="entry name" value="S4"/>
    <property type="match status" value="1"/>
</dbReference>
<keyword evidence="6" id="KW-0687">Ribonucleoprotein</keyword>
<evidence type="ECO:0000256" key="7">
    <source>
        <dbReference type="ARBA" id="ARBA00069727"/>
    </source>
</evidence>
<evidence type="ECO:0000256" key="2">
    <source>
        <dbReference type="ARBA" id="ARBA00007465"/>
    </source>
</evidence>
<evidence type="ECO:0000256" key="6">
    <source>
        <dbReference type="ARBA" id="ARBA00023274"/>
    </source>
</evidence>
<dbReference type="EMBL" id="AP008210">
    <property type="protein sequence ID" value="BAF16068.1"/>
    <property type="molecule type" value="Genomic_DNA"/>
</dbReference>
<evidence type="ECO:0000259" key="10">
    <source>
        <dbReference type="SMART" id="SM00363"/>
    </source>
</evidence>
<dbReference type="GO" id="GO:0019843">
    <property type="term" value="F:rRNA binding"/>
    <property type="evidence" value="ECO:0007669"/>
    <property type="project" value="InterPro"/>
</dbReference>
<keyword evidence="4 9" id="KW-0694">RNA-binding</keyword>
<keyword evidence="5" id="KW-0539">Nucleus</keyword>
<dbReference type="GO" id="GO:0005730">
    <property type="term" value="C:nucleolus"/>
    <property type="evidence" value="ECO:0007669"/>
    <property type="project" value="UniProtKB-SubCell"/>
</dbReference>
<evidence type="ECO:0000313" key="11">
    <source>
        <dbReference type="EMBL" id="BAF16068.1"/>
    </source>
</evidence>
<dbReference type="InterPro" id="IPR036986">
    <property type="entry name" value="S4_RNA-bd_sf"/>
</dbReference>
<evidence type="ECO:0000256" key="1">
    <source>
        <dbReference type="ARBA" id="ARBA00004604"/>
    </source>
</evidence>
<sequence>EIRHIVHHLLRVLANYCRRRLATVMVKLKFAEHLKEAVTYIQQGHVRVGPETVTDPAFLVTRNMEDFITWVDSSKIKRKVQEYNGELDDFDAMA</sequence>
<organism evidence="11 12">
    <name type="scientific">Oryza sativa subsp. japonica</name>
    <name type="common">Rice</name>
    <dbReference type="NCBI Taxonomy" id="39947"/>
    <lineage>
        <taxon>Eukaryota</taxon>
        <taxon>Viridiplantae</taxon>
        <taxon>Streptophyta</taxon>
        <taxon>Embryophyta</taxon>
        <taxon>Tracheophyta</taxon>
        <taxon>Spermatophyta</taxon>
        <taxon>Magnoliopsida</taxon>
        <taxon>Liliopsida</taxon>
        <taxon>Poales</taxon>
        <taxon>Poaceae</taxon>
        <taxon>BOP clade</taxon>
        <taxon>Oryzoideae</taxon>
        <taxon>Oryzeae</taxon>
        <taxon>Oryzinae</taxon>
        <taxon>Oryza</taxon>
        <taxon>Oryza sativa</taxon>
    </lineage>
</organism>
<dbReference type="Gene3D" id="3.10.290.10">
    <property type="entry name" value="RNA-binding S4 domain"/>
    <property type="match status" value="1"/>
</dbReference>
<name>Q0J9B9_ORYSJ</name>
<dbReference type="PANTHER" id="PTHR11831:SF1">
    <property type="entry name" value="U3 SMALL NUCLEOLAR RIBONUCLEOPROTEIN PROTEIN IMP3"/>
    <property type="match status" value="1"/>
</dbReference>